<dbReference type="GO" id="GO:0051537">
    <property type="term" value="F:2 iron, 2 sulfur cluster binding"/>
    <property type="evidence" value="ECO:0007669"/>
    <property type="project" value="InterPro"/>
</dbReference>
<keyword evidence="4" id="KW-1185">Reference proteome</keyword>
<dbReference type="InterPro" id="IPR008333">
    <property type="entry name" value="Cbr1-like_FAD-bd_dom"/>
</dbReference>
<dbReference type="Pfam" id="PF00175">
    <property type="entry name" value="NAD_binding_1"/>
    <property type="match status" value="1"/>
</dbReference>
<dbReference type="PANTHER" id="PTHR47354:SF2">
    <property type="entry name" value="BLR2392 PROTEIN"/>
    <property type="match status" value="1"/>
</dbReference>
<dbReference type="SUPFAM" id="SSF52343">
    <property type="entry name" value="Ferredoxin reductase-like, C-terminal NADP-linked domain"/>
    <property type="match status" value="1"/>
</dbReference>
<dbReference type="PATRIC" id="fig|298794.3.peg.4894"/>
<comment type="caution">
    <text evidence="3">The sequence shown here is derived from an EMBL/GenBank/DDBJ whole genome shotgun (WGS) entry which is preliminary data.</text>
</comment>
<dbReference type="PRINTS" id="PR00409">
    <property type="entry name" value="PHDIOXRDTASE"/>
</dbReference>
<organism evidence="3 4">
    <name type="scientific">Methylobacterium variabile</name>
    <dbReference type="NCBI Taxonomy" id="298794"/>
    <lineage>
        <taxon>Bacteria</taxon>
        <taxon>Pseudomonadati</taxon>
        <taxon>Pseudomonadota</taxon>
        <taxon>Alphaproteobacteria</taxon>
        <taxon>Hyphomicrobiales</taxon>
        <taxon>Methylobacteriaceae</taxon>
        <taxon>Methylobacterium</taxon>
    </lineage>
</organism>
<dbReference type="EMBL" id="LABY01000032">
    <property type="protein sequence ID" value="KMO41436.1"/>
    <property type="molecule type" value="Genomic_DNA"/>
</dbReference>
<dbReference type="InterPro" id="IPR001041">
    <property type="entry name" value="2Fe-2S_ferredoxin-type"/>
</dbReference>
<evidence type="ECO:0000259" key="2">
    <source>
        <dbReference type="PROSITE" id="PS51384"/>
    </source>
</evidence>
<evidence type="ECO:0000259" key="1">
    <source>
        <dbReference type="PROSITE" id="PS51085"/>
    </source>
</evidence>
<feature type="domain" description="FAD-binding FR-type" evidence="2">
    <location>
        <begin position="5"/>
        <end position="106"/>
    </location>
</feature>
<dbReference type="InterPro" id="IPR001433">
    <property type="entry name" value="OxRdtase_FAD/NAD-bd"/>
</dbReference>
<dbReference type="InterPro" id="IPR017927">
    <property type="entry name" value="FAD-bd_FR_type"/>
</dbReference>
<proteinExistence type="predicted"/>
<dbReference type="Proteomes" id="UP000035955">
    <property type="component" value="Unassembled WGS sequence"/>
</dbReference>
<dbReference type="Pfam" id="PF00111">
    <property type="entry name" value="Fer2"/>
    <property type="match status" value="1"/>
</dbReference>
<dbReference type="RefSeq" id="WP_048443166.1">
    <property type="nucleotide sequence ID" value="NZ_LABY01000032.1"/>
</dbReference>
<dbReference type="AlphaFoldDB" id="A0A0J6VQD5"/>
<reference evidence="3 4" key="1">
    <citation type="submission" date="2015-03" db="EMBL/GenBank/DDBJ databases">
        <title>Genome sequencing of Methylobacterium variabile DSM 16961.</title>
        <authorList>
            <person name="Chaudhry V."/>
            <person name="Patil P.B."/>
        </authorList>
    </citation>
    <scope>NUCLEOTIDE SEQUENCE [LARGE SCALE GENOMIC DNA]</scope>
    <source>
        <strain evidence="3 4">DSM 16961</strain>
    </source>
</reference>
<evidence type="ECO:0000313" key="4">
    <source>
        <dbReference type="Proteomes" id="UP000035955"/>
    </source>
</evidence>
<name>A0A0J6VQD5_9HYPH</name>
<dbReference type="PROSITE" id="PS51384">
    <property type="entry name" value="FAD_FR"/>
    <property type="match status" value="1"/>
</dbReference>
<dbReference type="Gene3D" id="3.40.50.80">
    <property type="entry name" value="Nucleotide-binding domain of ferredoxin-NADP reductase (FNR) module"/>
    <property type="match status" value="1"/>
</dbReference>
<dbReference type="InterPro" id="IPR012675">
    <property type="entry name" value="Beta-grasp_dom_sf"/>
</dbReference>
<protein>
    <submittedName>
        <fullName evidence="3">Diguanylate cyclase</fullName>
    </submittedName>
</protein>
<feature type="domain" description="2Fe-2S ferredoxin-type" evidence="1">
    <location>
        <begin position="230"/>
        <end position="323"/>
    </location>
</feature>
<accession>A0A0J6VQD5</accession>
<dbReference type="SUPFAM" id="SSF54292">
    <property type="entry name" value="2Fe-2S ferredoxin-like"/>
    <property type="match status" value="1"/>
</dbReference>
<dbReference type="OrthoDB" id="9792185at2"/>
<evidence type="ECO:0000313" key="3">
    <source>
        <dbReference type="EMBL" id="KMO41436.1"/>
    </source>
</evidence>
<dbReference type="InterPro" id="IPR036010">
    <property type="entry name" value="2Fe-2S_ferredoxin-like_sf"/>
</dbReference>
<dbReference type="CDD" id="cd06185">
    <property type="entry name" value="PDR_like"/>
    <property type="match status" value="1"/>
</dbReference>
<dbReference type="InterPro" id="IPR017938">
    <property type="entry name" value="Riboflavin_synthase-like_b-brl"/>
</dbReference>
<dbReference type="InterPro" id="IPR039261">
    <property type="entry name" value="FNR_nucleotide-bd"/>
</dbReference>
<gene>
    <name evidence="3" type="ORF">VQ02_05545</name>
</gene>
<dbReference type="Gene3D" id="2.40.30.10">
    <property type="entry name" value="Translation factors"/>
    <property type="match status" value="1"/>
</dbReference>
<sequence>MTQPTEWRPARLRSSRALTPDIRLLEIEPSVRAAPVPPGSHLGVAVMIGERPDTRSYSLLDSAADGLYRIAVKRLRDSRGGSAYMHGLAPGARLSIAGPRNHFGLALGRPGYLLVAGGIGITPLHAMALALHQAGAPFRLLYAARTRQDLALADTLRARIGDRLLTFADADGARIDLPAAIAALAPGAEAYVCGPYGMMEAARRAWGEAGRPAQALRFETFGTGGRHATEPFTVRIPRLGKEIAVSRTQTLLEALEAAGVGMIHDCRRGECGLCTVKILAVDGTVDHRDVFFSEAQKATNAQLCTCVSRVVGGGITIDTADRTG</sequence>
<dbReference type="GO" id="GO:0016491">
    <property type="term" value="F:oxidoreductase activity"/>
    <property type="evidence" value="ECO:0007669"/>
    <property type="project" value="InterPro"/>
</dbReference>
<dbReference type="InterPro" id="IPR006058">
    <property type="entry name" value="2Fe2S_fd_BS"/>
</dbReference>
<dbReference type="PROSITE" id="PS51085">
    <property type="entry name" value="2FE2S_FER_2"/>
    <property type="match status" value="1"/>
</dbReference>
<dbReference type="InterPro" id="IPR050415">
    <property type="entry name" value="MRET"/>
</dbReference>
<dbReference type="PANTHER" id="PTHR47354">
    <property type="entry name" value="NADH OXIDOREDUCTASE HCR"/>
    <property type="match status" value="1"/>
</dbReference>
<dbReference type="Pfam" id="PF00970">
    <property type="entry name" value="FAD_binding_6"/>
    <property type="match status" value="1"/>
</dbReference>
<dbReference type="SUPFAM" id="SSF63380">
    <property type="entry name" value="Riboflavin synthase domain-like"/>
    <property type="match status" value="1"/>
</dbReference>
<dbReference type="PROSITE" id="PS00197">
    <property type="entry name" value="2FE2S_FER_1"/>
    <property type="match status" value="1"/>
</dbReference>
<dbReference type="Gene3D" id="3.10.20.30">
    <property type="match status" value="1"/>
</dbReference>
<dbReference type="CDD" id="cd00207">
    <property type="entry name" value="fer2"/>
    <property type="match status" value="1"/>
</dbReference>